<keyword evidence="3 4" id="KW-0346">Stress response</keyword>
<evidence type="ECO:0000256" key="5">
    <source>
        <dbReference type="RuleBase" id="RU004478"/>
    </source>
</evidence>
<feature type="compositionally biased region" description="Acidic residues" evidence="7">
    <location>
        <begin position="40"/>
        <end position="54"/>
    </location>
</feature>
<dbReference type="PANTHER" id="PTHR21237">
    <property type="entry name" value="GRPE PROTEIN"/>
    <property type="match status" value="1"/>
</dbReference>
<dbReference type="NCBIfam" id="NF010761">
    <property type="entry name" value="PRK14164.1"/>
    <property type="match status" value="1"/>
</dbReference>
<dbReference type="GO" id="GO:0042803">
    <property type="term" value="F:protein homodimerization activity"/>
    <property type="evidence" value="ECO:0007669"/>
    <property type="project" value="InterPro"/>
</dbReference>
<organism evidence="8 9">
    <name type="scientific">Corynebacterium incognita</name>
    <dbReference type="NCBI Taxonomy" id="2754725"/>
    <lineage>
        <taxon>Bacteria</taxon>
        <taxon>Bacillati</taxon>
        <taxon>Actinomycetota</taxon>
        <taxon>Actinomycetes</taxon>
        <taxon>Mycobacteriales</taxon>
        <taxon>Corynebacteriaceae</taxon>
        <taxon>Corynebacterium</taxon>
    </lineage>
</organism>
<dbReference type="Proteomes" id="UP000515743">
    <property type="component" value="Chromosome"/>
</dbReference>
<comment type="function">
    <text evidence="3 4">Participates actively in the response to hyperosmotic and heat shock by preventing the aggregation of stress-denatured proteins, in association with DnaK and GrpE. It is the nucleotide exchange factor for DnaK and may function as a thermosensor. Unfolded proteins bind initially to DnaJ; upon interaction with the DnaJ-bound protein, DnaK hydrolyzes its bound ATP, resulting in the formation of a stable complex. GrpE releases ADP from DnaK; ATP binding to DnaK triggers the release of the substrate protein, thus completing the reaction cycle. Several rounds of ATP-dependent interactions between DnaJ, DnaK and GrpE are required for fully efficient folding.</text>
</comment>
<evidence type="ECO:0000313" key="8">
    <source>
        <dbReference type="EMBL" id="QNE90230.1"/>
    </source>
</evidence>
<dbReference type="HAMAP" id="MF_01151">
    <property type="entry name" value="GrpE"/>
    <property type="match status" value="1"/>
</dbReference>
<evidence type="ECO:0000256" key="1">
    <source>
        <dbReference type="ARBA" id="ARBA00009054"/>
    </source>
</evidence>
<comment type="similarity">
    <text evidence="1 3 5">Belongs to the GrpE family.</text>
</comment>
<dbReference type="CDD" id="cd00446">
    <property type="entry name" value="GrpE"/>
    <property type="match status" value="1"/>
</dbReference>
<comment type="subunit">
    <text evidence="3">Homodimer.</text>
</comment>
<dbReference type="PROSITE" id="PS01071">
    <property type="entry name" value="GRPE"/>
    <property type="match status" value="1"/>
</dbReference>
<dbReference type="SUPFAM" id="SSF58014">
    <property type="entry name" value="Coiled-coil domain of nucleotide exchange factor GrpE"/>
    <property type="match status" value="1"/>
</dbReference>
<feature type="region of interest" description="Disordered" evidence="7">
    <location>
        <begin position="1"/>
        <end position="82"/>
    </location>
</feature>
<evidence type="ECO:0000256" key="6">
    <source>
        <dbReference type="SAM" id="Coils"/>
    </source>
</evidence>
<accession>A0A7G7CRL4</accession>
<evidence type="ECO:0000313" key="9">
    <source>
        <dbReference type="Proteomes" id="UP000515743"/>
    </source>
</evidence>
<gene>
    <name evidence="3 8" type="primary">grpE</name>
    <name evidence="8" type="ORF">H0194_04415</name>
</gene>
<dbReference type="Gene3D" id="3.90.20.20">
    <property type="match status" value="1"/>
</dbReference>
<dbReference type="PANTHER" id="PTHR21237:SF23">
    <property type="entry name" value="GRPE PROTEIN HOMOLOG, MITOCHONDRIAL"/>
    <property type="match status" value="1"/>
</dbReference>
<keyword evidence="3" id="KW-0963">Cytoplasm</keyword>
<feature type="compositionally biased region" description="Low complexity" evidence="7">
    <location>
        <begin position="20"/>
        <end position="39"/>
    </location>
</feature>
<proteinExistence type="inferred from homology"/>
<keyword evidence="6" id="KW-0175">Coiled coil</keyword>
<feature type="compositionally biased region" description="Acidic residues" evidence="7">
    <location>
        <begin position="72"/>
        <end position="82"/>
    </location>
</feature>
<evidence type="ECO:0000256" key="4">
    <source>
        <dbReference type="RuleBase" id="RU000639"/>
    </source>
</evidence>
<dbReference type="GO" id="GO:0051082">
    <property type="term" value="F:unfolded protein binding"/>
    <property type="evidence" value="ECO:0007669"/>
    <property type="project" value="TreeGrafter"/>
</dbReference>
<feature type="coiled-coil region" evidence="6">
    <location>
        <begin position="88"/>
        <end position="115"/>
    </location>
</feature>
<evidence type="ECO:0000256" key="3">
    <source>
        <dbReference type="HAMAP-Rule" id="MF_01151"/>
    </source>
</evidence>
<dbReference type="GO" id="GO:0005737">
    <property type="term" value="C:cytoplasm"/>
    <property type="evidence" value="ECO:0007669"/>
    <property type="project" value="UniProtKB-SubCell"/>
</dbReference>
<dbReference type="InterPro" id="IPR013805">
    <property type="entry name" value="GrpE_CC"/>
</dbReference>
<name>A0A7G7CRL4_9CORY</name>
<keyword evidence="9" id="KW-1185">Reference proteome</keyword>
<dbReference type="EMBL" id="CP059404">
    <property type="protein sequence ID" value="QNE90230.1"/>
    <property type="molecule type" value="Genomic_DNA"/>
</dbReference>
<dbReference type="GO" id="GO:0051087">
    <property type="term" value="F:protein-folding chaperone binding"/>
    <property type="evidence" value="ECO:0007669"/>
    <property type="project" value="InterPro"/>
</dbReference>
<dbReference type="InterPro" id="IPR009012">
    <property type="entry name" value="GrpE_head"/>
</dbReference>
<evidence type="ECO:0000256" key="2">
    <source>
        <dbReference type="ARBA" id="ARBA00023186"/>
    </source>
</evidence>
<dbReference type="SUPFAM" id="SSF51064">
    <property type="entry name" value="Head domain of nucleotide exchange factor GrpE"/>
    <property type="match status" value="1"/>
</dbReference>
<dbReference type="Pfam" id="PF01025">
    <property type="entry name" value="GrpE"/>
    <property type="match status" value="1"/>
</dbReference>
<dbReference type="PRINTS" id="PR00773">
    <property type="entry name" value="GRPEPROTEIN"/>
</dbReference>
<dbReference type="KEGG" id="cik:H0194_04415"/>
<dbReference type="AlphaFoldDB" id="A0A7G7CRL4"/>
<dbReference type="GO" id="GO:0000774">
    <property type="term" value="F:adenyl-nucleotide exchange factor activity"/>
    <property type="evidence" value="ECO:0007669"/>
    <property type="project" value="InterPro"/>
</dbReference>
<reference evidence="8 9" key="1">
    <citation type="submission" date="2020-07" db="EMBL/GenBank/DDBJ databases">
        <title>Complete genome and description of Corynebacterium incognita strain Marseille-Q3630 sp. nov.</title>
        <authorList>
            <person name="Boxberger M."/>
        </authorList>
    </citation>
    <scope>NUCLEOTIDE SEQUENCE [LARGE SCALE GENOMIC DNA]</scope>
    <source>
        <strain evidence="8 9">Marseille-Q3630</strain>
    </source>
</reference>
<dbReference type="Gene3D" id="2.30.22.10">
    <property type="entry name" value="Head domain of nucleotide exchange factor GrpE"/>
    <property type="match status" value="1"/>
</dbReference>
<sequence>MTERDDMPDNPGDPENTDPEATSAESAEQAAEEAAAAQESSDEPELDPTLEADVDAALAEPDPEADAKVDEAEAAEVVEEGPTVEEQLAERTEDLQRLNAEYINYRRRVERERQAVVDGAKAKVLTEMLPILDDLELARQHGDLDEGPLKAISDKLQSVLDNQGLQPFGAEGDAFDPEVHEAVQDLSTGGAQAVGTVLRRGFKVGDRVVRNALVIIADASTDEESGEASE</sequence>
<protein>
    <recommendedName>
        <fullName evidence="3 4">Protein GrpE</fullName>
    </recommendedName>
    <alternativeName>
        <fullName evidence="3">HSP-70 cofactor</fullName>
    </alternativeName>
</protein>
<keyword evidence="2 3" id="KW-0143">Chaperone</keyword>
<comment type="subcellular location">
    <subcellularLocation>
        <location evidence="3">Cytoplasm</location>
    </subcellularLocation>
</comment>
<dbReference type="RefSeq" id="WP_185176603.1">
    <property type="nucleotide sequence ID" value="NZ_CP059404.1"/>
</dbReference>
<dbReference type="GO" id="GO:0006457">
    <property type="term" value="P:protein folding"/>
    <property type="evidence" value="ECO:0007669"/>
    <property type="project" value="InterPro"/>
</dbReference>
<evidence type="ECO:0000256" key="7">
    <source>
        <dbReference type="SAM" id="MobiDB-lite"/>
    </source>
</evidence>
<dbReference type="InterPro" id="IPR000740">
    <property type="entry name" value="GrpE"/>
</dbReference>